<name>A0A6J7MKV9_9ZZZZ</name>
<proteinExistence type="predicted"/>
<organism evidence="1">
    <name type="scientific">freshwater metagenome</name>
    <dbReference type="NCBI Taxonomy" id="449393"/>
    <lineage>
        <taxon>unclassified sequences</taxon>
        <taxon>metagenomes</taxon>
        <taxon>ecological metagenomes</taxon>
    </lineage>
</organism>
<accession>A0A6J7MKV9</accession>
<gene>
    <name evidence="1" type="ORF">UFOPK3937_00750</name>
</gene>
<sequence>MKIKTIAISATAIVLLGGVIGVQQYISSQITSKVQREMPNASGISASIPLADIPSNLTSDSIKSADINIKSFTLKESGTKTSLNISASSISKAKPTRIGFLEVTATIPASTITKSSEFNDAQIVGNTLQVSAGAGGMGTALLIPKYSNSQLYFELQSVSILGNQIPASSLPADLQNQIKSKSQRSLTPPKGLKVKSVSLSSKGLSVRMSGNNIQLGNLGSGL</sequence>
<evidence type="ECO:0000313" key="1">
    <source>
        <dbReference type="EMBL" id="CAB4981336.1"/>
    </source>
</evidence>
<reference evidence="1" key="1">
    <citation type="submission" date="2020-05" db="EMBL/GenBank/DDBJ databases">
        <authorList>
            <person name="Chiriac C."/>
            <person name="Salcher M."/>
            <person name="Ghai R."/>
            <person name="Kavagutti S V."/>
        </authorList>
    </citation>
    <scope>NUCLEOTIDE SEQUENCE</scope>
</reference>
<protein>
    <submittedName>
        <fullName evidence="1">Unannotated protein</fullName>
    </submittedName>
</protein>
<dbReference type="AlphaFoldDB" id="A0A6J7MKV9"/>
<dbReference type="EMBL" id="CAFBOJ010000073">
    <property type="protein sequence ID" value="CAB4981336.1"/>
    <property type="molecule type" value="Genomic_DNA"/>
</dbReference>